<dbReference type="InterPro" id="IPR025857">
    <property type="entry name" value="MacB_PCD"/>
</dbReference>
<evidence type="ECO:0000313" key="11">
    <source>
        <dbReference type="EMBL" id="AGF54517.1"/>
    </source>
</evidence>
<dbReference type="GO" id="GO:0005886">
    <property type="term" value="C:plasma membrane"/>
    <property type="evidence" value="ECO:0007669"/>
    <property type="project" value="UniProtKB-SubCell"/>
</dbReference>
<feature type="compositionally biased region" description="Pro residues" evidence="7">
    <location>
        <begin position="118"/>
        <end position="130"/>
    </location>
</feature>
<dbReference type="InterPro" id="IPR050250">
    <property type="entry name" value="Macrolide_Exporter_MacB"/>
</dbReference>
<gene>
    <name evidence="11" type="primary">macB1</name>
    <name evidence="11" type="ORF">Cspa_c07400</name>
</gene>
<organism evidence="11 12">
    <name type="scientific">Clostridium saccharoperbutylacetonicum N1-4(HMT)</name>
    <dbReference type="NCBI Taxonomy" id="931276"/>
    <lineage>
        <taxon>Bacteria</taxon>
        <taxon>Bacillati</taxon>
        <taxon>Bacillota</taxon>
        <taxon>Clostridia</taxon>
        <taxon>Eubacteriales</taxon>
        <taxon>Clostridiaceae</taxon>
        <taxon>Clostridium</taxon>
    </lineage>
</organism>
<evidence type="ECO:0000259" key="10">
    <source>
        <dbReference type="Pfam" id="PF12704"/>
    </source>
</evidence>
<dbReference type="GO" id="GO:0022857">
    <property type="term" value="F:transmembrane transporter activity"/>
    <property type="evidence" value="ECO:0007669"/>
    <property type="project" value="TreeGrafter"/>
</dbReference>
<keyword evidence="12" id="KW-1185">Reference proteome</keyword>
<comment type="subcellular location">
    <subcellularLocation>
        <location evidence="1">Cell membrane</location>
        <topology evidence="1">Multi-pass membrane protein</topology>
    </subcellularLocation>
</comment>
<evidence type="ECO:0000256" key="2">
    <source>
        <dbReference type="ARBA" id="ARBA00022475"/>
    </source>
</evidence>
<dbReference type="EMBL" id="CP004121">
    <property type="protein sequence ID" value="AGF54517.1"/>
    <property type="molecule type" value="Genomic_DNA"/>
</dbReference>
<accession>M1MSF7</accession>
<evidence type="ECO:0000259" key="9">
    <source>
        <dbReference type="Pfam" id="PF02687"/>
    </source>
</evidence>
<dbReference type="InterPro" id="IPR003838">
    <property type="entry name" value="ABC3_permease_C"/>
</dbReference>
<evidence type="ECO:0000256" key="6">
    <source>
        <dbReference type="ARBA" id="ARBA00038076"/>
    </source>
</evidence>
<dbReference type="GO" id="GO:0016787">
    <property type="term" value="F:hydrolase activity"/>
    <property type="evidence" value="ECO:0007669"/>
    <property type="project" value="UniProtKB-KW"/>
</dbReference>
<feature type="transmembrane region" description="Helical" evidence="8">
    <location>
        <begin position="435"/>
        <end position="457"/>
    </location>
</feature>
<feature type="transmembrane region" description="Helical" evidence="8">
    <location>
        <begin position="21"/>
        <end position="42"/>
    </location>
</feature>
<feature type="compositionally biased region" description="Polar residues" evidence="7">
    <location>
        <begin position="83"/>
        <end position="92"/>
    </location>
</feature>
<comment type="similarity">
    <text evidence="6">Belongs to the ABC-4 integral membrane protein family.</text>
</comment>
<name>M1MSF7_9CLOT</name>
<feature type="domain" description="ABC3 transporter permease C-terminal" evidence="9">
    <location>
        <begin position="355"/>
        <end position="466"/>
    </location>
</feature>
<dbReference type="KEGG" id="csr:Cspa_c07400"/>
<evidence type="ECO:0000256" key="8">
    <source>
        <dbReference type="SAM" id="Phobius"/>
    </source>
</evidence>
<keyword evidence="3 8" id="KW-0812">Transmembrane</keyword>
<dbReference type="GO" id="GO:0005524">
    <property type="term" value="F:ATP binding"/>
    <property type="evidence" value="ECO:0007669"/>
    <property type="project" value="UniProtKB-KW"/>
</dbReference>
<dbReference type="OrthoDB" id="9770036at2"/>
<feature type="transmembrane region" description="Helical" evidence="8">
    <location>
        <begin position="397"/>
        <end position="423"/>
    </location>
</feature>
<keyword evidence="11" id="KW-0547">Nucleotide-binding</keyword>
<keyword evidence="5 8" id="KW-0472">Membrane</keyword>
<protein>
    <submittedName>
        <fullName evidence="11">Macrolide export ATP-binding/permease protein MacB</fullName>
        <ecNumber evidence="11">3.6.3.-</ecNumber>
    </submittedName>
</protein>
<feature type="domain" description="MacB-like periplasmic core" evidence="10">
    <location>
        <begin position="22"/>
        <end position="315"/>
    </location>
</feature>
<evidence type="ECO:0000256" key="3">
    <source>
        <dbReference type="ARBA" id="ARBA00022692"/>
    </source>
</evidence>
<reference evidence="11 12" key="1">
    <citation type="submission" date="2013-02" db="EMBL/GenBank/DDBJ databases">
        <title>Genome sequence of Clostridium saccharoperbutylacetonicum N1-4(HMT).</title>
        <authorList>
            <person name="Poehlein A."/>
            <person name="Daniel R."/>
        </authorList>
    </citation>
    <scope>NUCLEOTIDE SEQUENCE [LARGE SCALE GENOMIC DNA]</scope>
    <source>
        <strain evidence="12">N1-4(HMT)</strain>
    </source>
</reference>
<keyword evidence="2" id="KW-1003">Cell membrane</keyword>
<evidence type="ECO:0000256" key="4">
    <source>
        <dbReference type="ARBA" id="ARBA00022989"/>
    </source>
</evidence>
<evidence type="ECO:0000256" key="5">
    <source>
        <dbReference type="ARBA" id="ARBA00023136"/>
    </source>
</evidence>
<evidence type="ECO:0000256" key="1">
    <source>
        <dbReference type="ARBA" id="ARBA00004651"/>
    </source>
</evidence>
<proteinExistence type="inferred from homology"/>
<feature type="compositionally biased region" description="Basic and acidic residues" evidence="7">
    <location>
        <begin position="93"/>
        <end position="113"/>
    </location>
</feature>
<keyword evidence="11" id="KW-0067">ATP-binding</keyword>
<evidence type="ECO:0000313" key="12">
    <source>
        <dbReference type="Proteomes" id="UP000011728"/>
    </source>
</evidence>
<dbReference type="eggNOG" id="COG0577">
    <property type="taxonomic scope" value="Bacteria"/>
</dbReference>
<dbReference type="HOGENOM" id="CLU_000604_8_0_9"/>
<sequence length="474" mass="50471">MFIKENIMLAIAGLKANKMRALLTMLGIIIGIASVIGVVSIGNTMTSSVTSSMASMGVSNITVNVHEKSAADKAAALARKTVTDTSNSNASSKKAEDSQNKEPGNKGGPEESIIHLPAGPPPGGPTPPPGRKGADSSPSDADLMTMEQISVLQKKFNDKIDAISISENGNSGKVKNESTFTNVSVIGTNVGYQEVNAMTIIDGRYFIQNDIDEAKNVAVVSDKLAIKIFGNSVDPIGKKIKFYTSNAIFTYYIVGVYEYQSDGGNRTASDENLSTSLYIPISVEKKAAINKNYQTFTIKAKDNVDIMQFTNEVSKYLVTLYTKNIKFVADANNRENMLQSMNSMLTTVSMAISGIAAISLIVGGIGVMNIMLVSVTERTREIGTRKALGAKGSHIKIQFIVESVIICSIGGIIGIAVGLGAGAVGSKFIGQTLTVSPLVVLISFSFSMFIGVFFGYYPAKKAAELDPIEALRYE</sequence>
<dbReference type="Pfam" id="PF02687">
    <property type="entry name" value="FtsX"/>
    <property type="match status" value="1"/>
</dbReference>
<evidence type="ECO:0000256" key="7">
    <source>
        <dbReference type="SAM" id="MobiDB-lite"/>
    </source>
</evidence>
<dbReference type="Pfam" id="PF12704">
    <property type="entry name" value="MacB_PCD"/>
    <property type="match status" value="1"/>
</dbReference>
<dbReference type="EC" id="3.6.3.-" evidence="11"/>
<dbReference type="Proteomes" id="UP000011728">
    <property type="component" value="Chromosome"/>
</dbReference>
<dbReference type="PANTHER" id="PTHR30572:SF4">
    <property type="entry name" value="ABC TRANSPORTER PERMEASE YTRF"/>
    <property type="match status" value="1"/>
</dbReference>
<feature type="transmembrane region" description="Helical" evidence="8">
    <location>
        <begin position="350"/>
        <end position="376"/>
    </location>
</feature>
<feature type="region of interest" description="Disordered" evidence="7">
    <location>
        <begin position="81"/>
        <end position="140"/>
    </location>
</feature>
<keyword evidence="11" id="KW-0378">Hydrolase</keyword>
<keyword evidence="4 8" id="KW-1133">Transmembrane helix</keyword>
<dbReference type="RefSeq" id="WP_015390843.1">
    <property type="nucleotide sequence ID" value="NC_020291.1"/>
</dbReference>
<dbReference type="PATRIC" id="fig|931276.5.peg.693"/>
<dbReference type="AlphaFoldDB" id="M1MSF7"/>
<dbReference type="PANTHER" id="PTHR30572">
    <property type="entry name" value="MEMBRANE COMPONENT OF TRANSPORTER-RELATED"/>
    <property type="match status" value="1"/>
</dbReference>